<comment type="caution">
    <text evidence="1">The sequence shown here is derived from an EMBL/GenBank/DDBJ whole genome shotgun (WGS) entry which is preliminary data.</text>
</comment>
<organism evidence="1 2">
    <name type="scientific">Caballeronia choica</name>
    <dbReference type="NCBI Taxonomy" id="326476"/>
    <lineage>
        <taxon>Bacteria</taxon>
        <taxon>Pseudomonadati</taxon>
        <taxon>Pseudomonadota</taxon>
        <taxon>Betaproteobacteria</taxon>
        <taxon>Burkholderiales</taxon>
        <taxon>Burkholderiaceae</taxon>
        <taxon>Caballeronia</taxon>
    </lineage>
</organism>
<name>A0A158L6Y3_9BURK</name>
<dbReference type="EMBL" id="FCON02000436">
    <property type="protein sequence ID" value="SAL88531.1"/>
    <property type="molecule type" value="Genomic_DNA"/>
</dbReference>
<sequence>MTLLRERMQHDMLIRNLAESTQTSYLRQISSLAPILLTNSNVC</sequence>
<dbReference type="Proteomes" id="UP000054770">
    <property type="component" value="Unassembled WGS sequence"/>
</dbReference>
<reference evidence="1" key="1">
    <citation type="submission" date="2016-01" db="EMBL/GenBank/DDBJ databases">
        <authorList>
            <person name="Peeters C."/>
        </authorList>
    </citation>
    <scope>NUCLEOTIDE SEQUENCE [LARGE SCALE GENOMIC DNA]</scope>
    <source>
        <strain evidence="1">LMG 22940</strain>
    </source>
</reference>
<evidence type="ECO:0000313" key="1">
    <source>
        <dbReference type="EMBL" id="SAL88531.1"/>
    </source>
</evidence>
<dbReference type="AlphaFoldDB" id="A0A158L6Y3"/>
<evidence type="ECO:0000313" key="2">
    <source>
        <dbReference type="Proteomes" id="UP000054770"/>
    </source>
</evidence>
<accession>A0A158L6Y3</accession>
<proteinExistence type="predicted"/>
<keyword evidence="2" id="KW-1185">Reference proteome</keyword>
<gene>
    <name evidence="1" type="ORF">AWB68_08808</name>
</gene>
<protein>
    <submittedName>
        <fullName evidence="1">Uncharacterized protein</fullName>
    </submittedName>
</protein>